<comment type="caution">
    <text evidence="1">The sequence shown here is derived from an EMBL/GenBank/DDBJ whole genome shotgun (WGS) entry which is preliminary data.</text>
</comment>
<reference evidence="1" key="1">
    <citation type="submission" date="2021-08" db="EMBL/GenBank/DDBJ databases">
        <title>WGS assembly of Ceratopteris richardii.</title>
        <authorList>
            <person name="Marchant D.B."/>
            <person name="Chen G."/>
            <person name="Jenkins J."/>
            <person name="Shu S."/>
            <person name="Leebens-Mack J."/>
            <person name="Grimwood J."/>
            <person name="Schmutz J."/>
            <person name="Soltis P."/>
            <person name="Soltis D."/>
            <person name="Chen Z.-H."/>
        </authorList>
    </citation>
    <scope>NUCLEOTIDE SEQUENCE</scope>
    <source>
        <strain evidence="1">Whitten #5841</strain>
        <tissue evidence="1">Leaf</tissue>
    </source>
</reference>
<dbReference type="Proteomes" id="UP000825935">
    <property type="component" value="Chromosome 4"/>
</dbReference>
<evidence type="ECO:0000313" key="1">
    <source>
        <dbReference type="EMBL" id="KAH7440312.1"/>
    </source>
</evidence>
<protein>
    <submittedName>
        <fullName evidence="1">Uncharacterized protein</fullName>
    </submittedName>
</protein>
<name>A0A8T2UYL7_CERRI</name>
<evidence type="ECO:0000313" key="2">
    <source>
        <dbReference type="Proteomes" id="UP000825935"/>
    </source>
</evidence>
<dbReference type="AlphaFoldDB" id="A0A8T2UYL7"/>
<dbReference type="EMBL" id="CM035409">
    <property type="protein sequence ID" value="KAH7440312.1"/>
    <property type="molecule type" value="Genomic_DNA"/>
</dbReference>
<accession>A0A8T2UYL7</accession>
<gene>
    <name evidence="1" type="ORF">KP509_04G101000</name>
</gene>
<organism evidence="1 2">
    <name type="scientific">Ceratopteris richardii</name>
    <name type="common">Triangle waterfern</name>
    <dbReference type="NCBI Taxonomy" id="49495"/>
    <lineage>
        <taxon>Eukaryota</taxon>
        <taxon>Viridiplantae</taxon>
        <taxon>Streptophyta</taxon>
        <taxon>Embryophyta</taxon>
        <taxon>Tracheophyta</taxon>
        <taxon>Polypodiopsida</taxon>
        <taxon>Polypodiidae</taxon>
        <taxon>Polypodiales</taxon>
        <taxon>Pteridineae</taxon>
        <taxon>Pteridaceae</taxon>
        <taxon>Parkerioideae</taxon>
        <taxon>Ceratopteris</taxon>
    </lineage>
</organism>
<sequence>MTATASNPFWFALRSSSRANVKLSSSVDSTFTSSITAFNPSRGTFLHPSLVRFMISSQSSKCGSMQRTVGNNSLRMCECIASRKREPITALYTWPSACFSSLSRTLARVSSPTMVSKALLGKSGLSKTSMNRT</sequence>
<keyword evidence="2" id="KW-1185">Reference proteome</keyword>
<proteinExistence type="predicted"/>